<dbReference type="KEGG" id="fcj:RN605_05980"/>
<dbReference type="PANTHER" id="PTHR33446">
    <property type="entry name" value="PROTEIN TONB-RELATED"/>
    <property type="match status" value="1"/>
</dbReference>
<evidence type="ECO:0000313" key="4">
    <source>
        <dbReference type="EMBL" id="WNM22905.1"/>
    </source>
</evidence>
<dbReference type="Pfam" id="PF03544">
    <property type="entry name" value="TonB_C"/>
    <property type="match status" value="1"/>
</dbReference>
<dbReference type="Proteomes" id="UP001304515">
    <property type="component" value="Chromosome"/>
</dbReference>
<dbReference type="PANTHER" id="PTHR33446:SF2">
    <property type="entry name" value="PROTEIN TONB"/>
    <property type="match status" value="1"/>
</dbReference>
<name>A0AA96J634_9FLAO</name>
<dbReference type="RefSeq" id="WP_313323090.1">
    <property type="nucleotide sequence ID" value="NZ_CP134878.1"/>
</dbReference>
<proteinExistence type="predicted"/>
<dbReference type="GO" id="GO:0055085">
    <property type="term" value="P:transmembrane transport"/>
    <property type="evidence" value="ECO:0007669"/>
    <property type="project" value="InterPro"/>
</dbReference>
<organism evidence="4 5">
    <name type="scientific">Flavobacterium capsici</name>
    <dbReference type="NCBI Taxonomy" id="3075618"/>
    <lineage>
        <taxon>Bacteria</taxon>
        <taxon>Pseudomonadati</taxon>
        <taxon>Bacteroidota</taxon>
        <taxon>Flavobacteriia</taxon>
        <taxon>Flavobacteriales</taxon>
        <taxon>Flavobacteriaceae</taxon>
        <taxon>Flavobacterium</taxon>
    </lineage>
</organism>
<feature type="domain" description="TonB C-terminal" evidence="2">
    <location>
        <begin position="217"/>
        <end position="277"/>
    </location>
</feature>
<reference evidence="4 5" key="1">
    <citation type="submission" date="2023-09" db="EMBL/GenBank/DDBJ databases">
        <title>Flavobacterium sp. a novel bacteria isolate from Pepper rhizosphere.</title>
        <authorList>
            <person name="Peng Y."/>
            <person name="Lee J."/>
        </authorList>
    </citation>
    <scope>NUCLEOTIDE SEQUENCE [LARGE SCALE GENOMIC DNA]</scope>
    <source>
        <strain evidence="3">PMR2A8</strain>
        <strain evidence="4 5">PMTSA4</strain>
    </source>
</reference>
<evidence type="ECO:0000313" key="5">
    <source>
        <dbReference type="Proteomes" id="UP001304515"/>
    </source>
</evidence>
<dbReference type="EMBL" id="CP134890">
    <property type="protein sequence ID" value="WNM22905.1"/>
    <property type="molecule type" value="Genomic_DNA"/>
</dbReference>
<evidence type="ECO:0000313" key="3">
    <source>
        <dbReference type="EMBL" id="WNM18855.1"/>
    </source>
</evidence>
<gene>
    <name evidence="4" type="ORF">RN605_05980</name>
    <name evidence="3" type="ORF">RN608_12680</name>
</gene>
<dbReference type="AlphaFoldDB" id="A0AA96J634"/>
<keyword evidence="5" id="KW-1185">Reference proteome</keyword>
<dbReference type="SUPFAM" id="SSF74653">
    <property type="entry name" value="TolA/TonB C-terminal domain"/>
    <property type="match status" value="1"/>
</dbReference>
<protein>
    <submittedName>
        <fullName evidence="4">Energy transducer TonB</fullName>
    </submittedName>
</protein>
<dbReference type="InterPro" id="IPR051045">
    <property type="entry name" value="TonB-dependent_transducer"/>
</dbReference>
<dbReference type="EMBL" id="CP134878">
    <property type="protein sequence ID" value="WNM18855.1"/>
    <property type="molecule type" value="Genomic_DNA"/>
</dbReference>
<accession>A0AA96J297</accession>
<dbReference type="GO" id="GO:0098797">
    <property type="term" value="C:plasma membrane protein complex"/>
    <property type="evidence" value="ECO:0007669"/>
    <property type="project" value="TreeGrafter"/>
</dbReference>
<dbReference type="InterPro" id="IPR037682">
    <property type="entry name" value="TonB_C"/>
</dbReference>
<accession>A0AA96J634</accession>
<evidence type="ECO:0000259" key="2">
    <source>
        <dbReference type="Pfam" id="PF03544"/>
    </source>
</evidence>
<evidence type="ECO:0000256" key="1">
    <source>
        <dbReference type="SAM" id="Phobius"/>
    </source>
</evidence>
<keyword evidence="1" id="KW-0812">Transmembrane</keyword>
<keyword evidence="1" id="KW-1133">Transmembrane helix</keyword>
<feature type="transmembrane region" description="Helical" evidence="1">
    <location>
        <begin position="35"/>
        <end position="56"/>
    </location>
</feature>
<keyword evidence="1" id="KW-0472">Membrane</keyword>
<sequence>MSNVSIYGKKWIDLVFEDRNQMYGAYQLRQQNPRVTLLALFWGVLLMGGFLSIALFSNFKNHDDPVLDEPTGIPSLHVTKFTQPIEEPIVDKPEKITPPNTVTNPVEPVINIFSTLTVTATQNAQDVPTNEEIKNIETPAIQGTITTPGIGTEPRTNNGNLNGSLVDTGAGNKGGEGISKTNEVDKLPSYPGGINNFYQYVANNFKNPDLETGSTVSVLVAFVVEKDGTISNIRVIRNSGYGTDKEAIRVLSALKTKWNPGIKNGEKVRTEFTLPIKVRFD</sequence>
<dbReference type="GO" id="GO:0031992">
    <property type="term" value="F:energy transducer activity"/>
    <property type="evidence" value="ECO:0007669"/>
    <property type="project" value="TreeGrafter"/>
</dbReference>
<dbReference type="Gene3D" id="3.30.1150.10">
    <property type="match status" value="1"/>
</dbReference>